<sequence length="78" mass="8944">MVTRPIIAALLGALAVLAVAATPGTAQAQRYQWREPPRHHHWHRPPPPPPPHWRSQHWRPPAHPYAQVPPSRPPYPMR</sequence>
<evidence type="ECO:0008006" key="5">
    <source>
        <dbReference type="Google" id="ProtNLM"/>
    </source>
</evidence>
<evidence type="ECO:0000256" key="2">
    <source>
        <dbReference type="SAM" id="SignalP"/>
    </source>
</evidence>
<evidence type="ECO:0000256" key="1">
    <source>
        <dbReference type="SAM" id="MobiDB-lite"/>
    </source>
</evidence>
<evidence type="ECO:0000313" key="3">
    <source>
        <dbReference type="EMBL" id="KAA5614681.1"/>
    </source>
</evidence>
<dbReference type="EMBL" id="VWPK01000001">
    <property type="protein sequence ID" value="KAA5614681.1"/>
    <property type="molecule type" value="Genomic_DNA"/>
</dbReference>
<gene>
    <name evidence="3" type="ORF">F1189_00710</name>
</gene>
<dbReference type="RefSeq" id="WP_150038456.1">
    <property type="nucleotide sequence ID" value="NZ_OW485601.1"/>
</dbReference>
<protein>
    <recommendedName>
        <fullName evidence="5">DUF3300 domain-containing protein</fullName>
    </recommendedName>
</protein>
<reference evidence="3 4" key="1">
    <citation type="submission" date="2019-09" db="EMBL/GenBank/DDBJ databases">
        <title>Genome sequence of Rhodovastum atsumiense, a diverse member of the Acetobacteraceae family of non-sulfur purple photosynthetic bacteria.</title>
        <authorList>
            <person name="Meyer T."/>
            <person name="Kyndt J."/>
        </authorList>
    </citation>
    <scope>NUCLEOTIDE SEQUENCE [LARGE SCALE GENOMIC DNA]</scope>
    <source>
        <strain evidence="3 4">DSM 21279</strain>
    </source>
</reference>
<feature type="region of interest" description="Disordered" evidence="1">
    <location>
        <begin position="24"/>
        <end position="78"/>
    </location>
</feature>
<comment type="caution">
    <text evidence="3">The sequence shown here is derived from an EMBL/GenBank/DDBJ whole genome shotgun (WGS) entry which is preliminary data.</text>
</comment>
<feature type="chain" id="PRO_5024466044" description="DUF3300 domain-containing protein" evidence="2">
    <location>
        <begin position="21"/>
        <end position="78"/>
    </location>
</feature>
<evidence type="ECO:0000313" key="4">
    <source>
        <dbReference type="Proteomes" id="UP000325255"/>
    </source>
</evidence>
<accession>A0A5M6J2C9</accession>
<proteinExistence type="predicted"/>
<dbReference type="AlphaFoldDB" id="A0A5M6J2C9"/>
<dbReference type="Proteomes" id="UP000325255">
    <property type="component" value="Unassembled WGS sequence"/>
</dbReference>
<name>A0A5M6J2C9_9PROT</name>
<keyword evidence="4" id="KW-1185">Reference proteome</keyword>
<feature type="signal peptide" evidence="2">
    <location>
        <begin position="1"/>
        <end position="20"/>
    </location>
</feature>
<keyword evidence="2" id="KW-0732">Signal</keyword>
<organism evidence="3 4">
    <name type="scientific">Rhodovastum atsumiense</name>
    <dbReference type="NCBI Taxonomy" id="504468"/>
    <lineage>
        <taxon>Bacteria</taxon>
        <taxon>Pseudomonadati</taxon>
        <taxon>Pseudomonadota</taxon>
        <taxon>Alphaproteobacteria</taxon>
        <taxon>Acetobacterales</taxon>
        <taxon>Acetobacteraceae</taxon>
        <taxon>Rhodovastum</taxon>
    </lineage>
</organism>